<accession>A0ABZ0CN96</accession>
<proteinExistence type="predicted"/>
<evidence type="ECO:0000313" key="2">
    <source>
        <dbReference type="Proteomes" id="UP001303946"/>
    </source>
</evidence>
<dbReference type="EMBL" id="CP136336">
    <property type="protein sequence ID" value="WOB06460.1"/>
    <property type="molecule type" value="Genomic_DNA"/>
</dbReference>
<keyword evidence="2" id="KW-1185">Reference proteome</keyword>
<dbReference type="RefSeq" id="WP_316698909.1">
    <property type="nucleotide sequence ID" value="NZ_CP136336.1"/>
</dbReference>
<protein>
    <submittedName>
        <fullName evidence="1">Uncharacterized protein</fullName>
    </submittedName>
</protein>
<sequence length="627" mass="68256">MPPHLLPDTAAQEAIDCNFTHGHLMPMKQGFLLTTLSAAVKTIYTQDGLNFFTWPTETYVFDSPVLEDVHNRVYYLDGGVLRVTTADGMSPAGGPPGTSWKVGVPNPTVAPTLSVVELDQYPDYPGAEISIDAWYEADGLRYQEASMTLTVVNPLRRITYSMPARGVGVPATAEARASVLVLDTDDKQVMLINLTAGEDPVQSTSLPGGVTLTLTNTSGNAYQLDLAYGVVENRAYVYTNENTWNEESGPSPAAQINTTYVQAVDVALTASDFTGLRPFLRFNTYRTMGASPTYVKVRADADGTYIDTSYKASQVLGALETLEYEPPPAELTAAVSMPGGSFAAFNGNALYISEPYRPHSWQYRTAFPKAIRGLCLSSQSLIVATAEYGYAVVGSHPSAIQAIKLPVPQAGIAQRSMVELDGVGAYASHDGIVAVVGSRATLRASQKLFARDDWQGRYASILADASMRFAWHDGCLVATSSTRPLGFILRMDEMAAGEYTQFNHQIDATFQLPVADSLYYSVGNSIYQFAGGASYTYTWRSKDFTFSRQYHMGAGYIRSSNAVTMTLYYSNPVDENEMVEWVTMSVSPGYFRLPDGPSARRWSVKLVGTSVVEELLLGQSMGQLKNV</sequence>
<dbReference type="Proteomes" id="UP001303946">
    <property type="component" value="Chromosome"/>
</dbReference>
<reference evidence="1 2" key="1">
    <citation type="submission" date="2023-10" db="EMBL/GenBank/DDBJ databases">
        <title>Bacteria for the degradation of biodegradable plastic PBAT(Polybutylene adipate terephthalate).</title>
        <authorList>
            <person name="Weon H.-Y."/>
            <person name="Yeon J."/>
        </authorList>
    </citation>
    <scope>NUCLEOTIDE SEQUENCE [LARGE SCALE GENOMIC DNA]</scope>
    <source>
        <strain evidence="1 2">SBD 7-3</strain>
    </source>
</reference>
<evidence type="ECO:0000313" key="1">
    <source>
        <dbReference type="EMBL" id="WOB06460.1"/>
    </source>
</evidence>
<gene>
    <name evidence="1" type="ORF">RXV79_16180</name>
</gene>
<name>A0ABZ0CN96_9BURK</name>
<organism evidence="1 2">
    <name type="scientific">Piscinibacter gummiphilus</name>
    <dbReference type="NCBI Taxonomy" id="946333"/>
    <lineage>
        <taxon>Bacteria</taxon>
        <taxon>Pseudomonadati</taxon>
        <taxon>Pseudomonadota</taxon>
        <taxon>Betaproteobacteria</taxon>
        <taxon>Burkholderiales</taxon>
        <taxon>Sphaerotilaceae</taxon>
        <taxon>Piscinibacter</taxon>
    </lineage>
</organism>